<keyword evidence="4" id="KW-1185">Reference proteome</keyword>
<accession>A0AAX3XF19</accession>
<evidence type="ECO:0000259" key="2">
    <source>
        <dbReference type="Pfam" id="PF02384"/>
    </source>
</evidence>
<dbReference type="AlphaFoldDB" id="A0AAX3XF19"/>
<dbReference type="GO" id="GO:0003677">
    <property type="term" value="F:DNA binding"/>
    <property type="evidence" value="ECO:0007669"/>
    <property type="project" value="InterPro"/>
</dbReference>
<evidence type="ECO:0000256" key="1">
    <source>
        <dbReference type="ARBA" id="ARBA00006594"/>
    </source>
</evidence>
<name>A0AAX3XF19_9PAST</name>
<dbReference type="RefSeq" id="WP_285092662.1">
    <property type="nucleotide sequence ID" value="NZ_CP126975.1"/>
</dbReference>
<dbReference type="InterPro" id="IPR029063">
    <property type="entry name" value="SAM-dependent_MTases_sf"/>
</dbReference>
<gene>
    <name evidence="3" type="ORF">QP018_05670</name>
</gene>
<feature type="domain" description="DNA methylase adenine-specific" evidence="2">
    <location>
        <begin position="101"/>
        <end position="227"/>
    </location>
</feature>
<comment type="similarity">
    <text evidence="1">Belongs to the N(4)/N(6)-methyltransferase family.</text>
</comment>
<dbReference type="Pfam" id="PF02384">
    <property type="entry name" value="N6_Mtase"/>
    <property type="match status" value="1"/>
</dbReference>
<dbReference type="Gene3D" id="3.40.50.150">
    <property type="entry name" value="Vaccinia Virus protein VP39"/>
    <property type="match status" value="1"/>
</dbReference>
<reference evidence="3 4" key="1">
    <citation type="submission" date="2023-06" db="EMBL/GenBank/DDBJ databases">
        <title>Complete Genome Sequence of Gallibacterium anatis Strain BJF12, Isolated from a chicken with diarrhea.</title>
        <authorList>
            <person name="Guo F."/>
            <person name="Bu W."/>
            <person name="Xu F."/>
            <person name="Wen T."/>
        </authorList>
    </citation>
    <scope>NUCLEOTIDE SEQUENCE [LARGE SCALE GENOMIC DNA]</scope>
    <source>
        <strain evidence="3 4">BJF12</strain>
    </source>
</reference>
<keyword evidence="3" id="KW-0489">Methyltransferase</keyword>
<dbReference type="Proteomes" id="UP001226750">
    <property type="component" value="Chromosome"/>
</dbReference>
<dbReference type="InterPro" id="IPR003356">
    <property type="entry name" value="DNA_methylase_A-5"/>
</dbReference>
<dbReference type="EMBL" id="CP126975">
    <property type="protein sequence ID" value="WIM80716.1"/>
    <property type="molecule type" value="Genomic_DNA"/>
</dbReference>
<protein>
    <submittedName>
        <fullName evidence="3">N-6 DNA methylase</fullName>
    </submittedName>
</protein>
<evidence type="ECO:0000313" key="4">
    <source>
        <dbReference type="Proteomes" id="UP001226750"/>
    </source>
</evidence>
<organism evidence="3 4">
    <name type="scientific">Gallibacterium anatis</name>
    <dbReference type="NCBI Taxonomy" id="750"/>
    <lineage>
        <taxon>Bacteria</taxon>
        <taxon>Pseudomonadati</taxon>
        <taxon>Pseudomonadota</taxon>
        <taxon>Gammaproteobacteria</taxon>
        <taxon>Pasteurellales</taxon>
        <taxon>Pasteurellaceae</taxon>
        <taxon>Gallibacterium</taxon>
    </lineage>
</organism>
<dbReference type="GO" id="GO:0008170">
    <property type="term" value="F:N-methyltransferase activity"/>
    <property type="evidence" value="ECO:0007669"/>
    <property type="project" value="InterPro"/>
</dbReference>
<proteinExistence type="inferred from homology"/>
<dbReference type="PRINTS" id="PR00507">
    <property type="entry name" value="N12N6MTFRASE"/>
</dbReference>
<sequence length="268" mass="30672">MRNYEKEFIQLFNKIAPQYRRSSVFLDFITLSAIELYQATYGANADADLIEQFEHSRARYDNEEFLKLAQLLSIVINALTEKPYDFLGTVFMVLELGDDYKGQYFTPSYIGELMAKVVLQDCDSTINRKGYITLSEPCCGSGVMVIGCINTLYEYGFNPQKQFCVHCQDVDFTAAMMCYIQLSLLHIPACVVVGDTLCDEQRICIYTLAYVMGDWSSKWALSDIQNKVEADIVDAEERIETESTLKPSFFPAILEEEEVLDEDEVIFY</sequence>
<evidence type="ECO:0000313" key="3">
    <source>
        <dbReference type="EMBL" id="WIM80716.1"/>
    </source>
</evidence>
<keyword evidence="3" id="KW-0808">Transferase</keyword>
<dbReference type="SUPFAM" id="SSF53335">
    <property type="entry name" value="S-adenosyl-L-methionine-dependent methyltransferases"/>
    <property type="match status" value="1"/>
</dbReference>
<dbReference type="GO" id="GO:0032259">
    <property type="term" value="P:methylation"/>
    <property type="evidence" value="ECO:0007669"/>
    <property type="project" value="UniProtKB-KW"/>
</dbReference>